<dbReference type="PANTHER" id="PTHR19303">
    <property type="entry name" value="TRANSPOSON"/>
    <property type="match status" value="1"/>
</dbReference>
<dbReference type="GO" id="GO:0003677">
    <property type="term" value="F:DNA binding"/>
    <property type="evidence" value="ECO:0007669"/>
    <property type="project" value="UniProtKB-KW"/>
</dbReference>
<dbReference type="PROSITE" id="PS51253">
    <property type="entry name" value="HTH_CENPB"/>
    <property type="match status" value="1"/>
</dbReference>
<protein>
    <recommendedName>
        <fullName evidence="3">HTH CENPB-type domain-containing protein</fullName>
    </recommendedName>
</protein>
<feature type="domain" description="HTH CENPB-type" evidence="3">
    <location>
        <begin position="1"/>
        <end position="50"/>
    </location>
</feature>
<evidence type="ECO:0000313" key="4">
    <source>
        <dbReference type="EMBL" id="RKK10857.1"/>
    </source>
</evidence>
<feature type="compositionally biased region" description="Polar residues" evidence="2">
    <location>
        <begin position="501"/>
        <end position="510"/>
    </location>
</feature>
<name>A0A3L6N1Z1_FUSOX</name>
<evidence type="ECO:0000256" key="2">
    <source>
        <dbReference type="SAM" id="MobiDB-lite"/>
    </source>
</evidence>
<comment type="caution">
    <text evidence="4">The sequence shown here is derived from an EMBL/GenBank/DDBJ whole genome shotgun (WGS) entry which is preliminary data.</text>
</comment>
<feature type="compositionally biased region" description="Polar residues" evidence="2">
    <location>
        <begin position="541"/>
        <end position="561"/>
    </location>
</feature>
<feature type="region of interest" description="Disordered" evidence="2">
    <location>
        <begin position="475"/>
        <end position="561"/>
    </location>
</feature>
<dbReference type="InterPro" id="IPR004875">
    <property type="entry name" value="DDE_SF_endonuclease_dom"/>
</dbReference>
<dbReference type="InterPro" id="IPR050863">
    <property type="entry name" value="CenT-Element_Derived"/>
</dbReference>
<evidence type="ECO:0000256" key="1">
    <source>
        <dbReference type="ARBA" id="ARBA00023125"/>
    </source>
</evidence>
<sequence length="894" mass="101881">MVQADLGCPVSHQQVRHFANQIAIRNGFPEGVGKRWLQSFMDRNKEVKTLPGKSMDSDRYNGASTELIKAFFMLLSMPAVRIVKQKNRYNVDEVGMMEGIGLNGLFLGCKDKKSVLIRQPGSRSWITILECISATGKVLRPLVIFKGKTVQQQHFPEKLDFLEDWEFTCSEKGWTNNHMALIWLKTVFIPSTKPENPKEPRLLILDGHGSHMTEDFLFECYNNNIFVLFLPAHASHVLQPLDVAVFGPLKRAYRKFLSDLASVADSSHIGKITFLYTYDKARKEAITKLNALAGWKATGLWPVNLAKVLMNPMVTQPPKTPAPVVTAISPAEGKNSRLLMTPRSSVQLRRALQAVPGVVSEDPAVRLLFRKIGSQLDSHNFETERQRREITIMQLEKEEYLPKKRKKVIYNGNAEFAKVPAILKAREQMRKEQQQRYNISIKQFNISQQPRQHNHSLSRAKTMSLEQRIQLWLQQIQTGSTSTPQTRQGPKRRRLNPPTPEASQSGNSMASPKKHTLTDYDDEFETPRPSRRIRTPRSESGTSLPSTQSASQASGRSSPTKQLRALALNTRGVITRELSAFPNMPAPLETLLDKIDLASSGIGILPSSQRPVYRDFKWTRQPILSNILFSDDRDNLGHTPTPEAIQWILHEAAYCNSRGCSEADWNVEVHHRVLAAALRPLQGPRRDQFFDFRLSTTASIITEYHVTSASKKVDFCMYLDPKQDESAQVSETIDALKNILPLGMFNHANLAPLSDNPIAVSIETKKTGEGWENAKLQMEVWMAAHWQFLRKLLSLRQRAQELTTTNEKRWNLPDFIPGIIIQGHDWHLIITTPEGEKTVFWQKKNFGDTSSSKGIYKIIYTLQLLRQWAQEDYWKWMRELLLEWPRIEGELVVV</sequence>
<dbReference type="GO" id="GO:0005634">
    <property type="term" value="C:nucleus"/>
    <property type="evidence" value="ECO:0007669"/>
    <property type="project" value="TreeGrafter"/>
</dbReference>
<evidence type="ECO:0000259" key="3">
    <source>
        <dbReference type="PROSITE" id="PS51253"/>
    </source>
</evidence>
<dbReference type="Pfam" id="PF03184">
    <property type="entry name" value="DDE_1"/>
    <property type="match status" value="1"/>
</dbReference>
<evidence type="ECO:0000313" key="5">
    <source>
        <dbReference type="Proteomes" id="UP000270866"/>
    </source>
</evidence>
<dbReference type="Proteomes" id="UP000270866">
    <property type="component" value="Unassembled WGS sequence"/>
</dbReference>
<accession>A0A3L6N1Z1</accession>
<dbReference type="InterPro" id="IPR046797">
    <property type="entry name" value="PDDEXK_12"/>
</dbReference>
<keyword evidence="1" id="KW-0238">DNA-binding</keyword>
<dbReference type="PANTHER" id="PTHR19303:SF74">
    <property type="entry name" value="POGO TRANSPOSABLE ELEMENT WITH KRAB DOMAIN"/>
    <property type="match status" value="1"/>
</dbReference>
<reference evidence="4 5" key="1">
    <citation type="journal article" date="2018" name="Sci. Rep.">
        <title>Characterisation of pathogen-specific regions and novel effector candidates in Fusarium oxysporum f. sp. cepae.</title>
        <authorList>
            <person name="Armitage A.D."/>
            <person name="Taylor A."/>
            <person name="Sobczyk M.K."/>
            <person name="Baxter L."/>
            <person name="Greenfield B.P."/>
            <person name="Bates H.J."/>
            <person name="Wilson F."/>
            <person name="Jackson A.C."/>
            <person name="Ott S."/>
            <person name="Harrison R.J."/>
            <person name="Clarkson J.P."/>
        </authorList>
    </citation>
    <scope>NUCLEOTIDE SEQUENCE [LARGE SCALE GENOMIC DNA]</scope>
    <source>
        <strain evidence="4 5">FoC_Fus2</strain>
    </source>
</reference>
<dbReference type="Pfam" id="PF20516">
    <property type="entry name" value="PDDEXK_12"/>
    <property type="match status" value="1"/>
</dbReference>
<feature type="compositionally biased region" description="Polar residues" evidence="2">
    <location>
        <begin position="475"/>
        <end position="488"/>
    </location>
</feature>
<organism evidence="4 5">
    <name type="scientific">Fusarium oxysporum f. sp. cepae</name>
    <dbReference type="NCBI Taxonomy" id="396571"/>
    <lineage>
        <taxon>Eukaryota</taxon>
        <taxon>Fungi</taxon>
        <taxon>Dikarya</taxon>
        <taxon>Ascomycota</taxon>
        <taxon>Pezizomycotina</taxon>
        <taxon>Sordariomycetes</taxon>
        <taxon>Hypocreomycetidae</taxon>
        <taxon>Hypocreales</taxon>
        <taxon>Nectriaceae</taxon>
        <taxon>Fusarium</taxon>
        <taxon>Fusarium oxysporum species complex</taxon>
    </lineage>
</organism>
<dbReference type="EMBL" id="MRCU01000010">
    <property type="protein sequence ID" value="RKK10857.1"/>
    <property type="molecule type" value="Genomic_DNA"/>
</dbReference>
<dbReference type="InterPro" id="IPR006600">
    <property type="entry name" value="HTH_CenpB_DNA-bd_dom"/>
</dbReference>
<gene>
    <name evidence="4" type="ORF">BFJ65_g14853</name>
</gene>
<dbReference type="Pfam" id="PF03221">
    <property type="entry name" value="HTH_Tnp_Tc5"/>
    <property type="match status" value="1"/>
</dbReference>
<dbReference type="AlphaFoldDB" id="A0A3L6N1Z1"/>
<proteinExistence type="predicted"/>